<feature type="active site" description="Nucleophile" evidence="6">
    <location>
        <position position="255"/>
    </location>
</feature>
<dbReference type="Pfam" id="PF21467">
    <property type="entry name" value="BetaGal_gal-bd"/>
    <property type="match status" value="1"/>
</dbReference>
<evidence type="ECO:0000259" key="10">
    <source>
        <dbReference type="Pfam" id="PF21317"/>
    </source>
</evidence>
<evidence type="ECO:0000313" key="12">
    <source>
        <dbReference type="EMBL" id="PIK54088.1"/>
    </source>
</evidence>
<evidence type="ECO:0000259" key="11">
    <source>
        <dbReference type="Pfam" id="PF21467"/>
    </source>
</evidence>
<dbReference type="Gene3D" id="2.60.120.260">
    <property type="entry name" value="Galactose-binding domain-like"/>
    <property type="match status" value="2"/>
</dbReference>
<evidence type="ECO:0000256" key="4">
    <source>
        <dbReference type="ARBA" id="ARBA00023180"/>
    </source>
</evidence>
<dbReference type="SUPFAM" id="SSF49785">
    <property type="entry name" value="Galactose-binding domain-like"/>
    <property type="match status" value="1"/>
</dbReference>
<evidence type="ECO:0000256" key="5">
    <source>
        <dbReference type="ARBA" id="ARBA00023295"/>
    </source>
</evidence>
<dbReference type="EC" id="3.2.1.23" evidence="7"/>
<comment type="caution">
    <text evidence="12">The sequence shown here is derived from an EMBL/GenBank/DDBJ whole genome shotgun (WGS) entry which is preliminary data.</text>
</comment>
<dbReference type="FunFam" id="2.60.120.260:FF:000021">
    <property type="entry name" value="Beta-galactosidase"/>
    <property type="match status" value="1"/>
</dbReference>
<keyword evidence="4" id="KW-0325">Glycoprotein</keyword>
<sequence length="625" mass="70685">MSDVIQNLSMFYVSQERSFQVDYGNDTFLKDGEPFRYVSGSIHYARIHPDYWQDRLQKMYSAGLNAIELYIPWNLHEPNPGEYNFEGGADLLKFLRLANETGLLVILRPGPYMCSEWDLGGLPAWLLKHTSIALRTSDENYLQPATKWMNKLLSMVKPFLYKYGGPIILVQIENEYGSYPACDYTYMEYLHKLFVNVLGDDVVYFTTDGPSKSMLTCGMIKGVLATIDFRAVENATAHFDLLRSFQPNGPLVNSEFYTGWLDHWGEPHQTLSTSIFTKSLDNLLSMGVNVNMYMFEGGTNFAFWTGGNYKNGMYRPQCSTHDYDAPLSEAGDPTEKYYAIREVISKVLCNTRSNIKVFTLPPQPVPQPTPKASYNAMNMQFFGSLLDVLQIISPHGPIKSKYPVAMEMLNQYHGFMLYRTTIPTQAATTGLLNCSGIRDRGYVMVNGISQGVLERITNPNINITYKSGDTLDILVENQGHINYGIGMYDPKGIYSNVTLNDTLLLDWSMYPLTIDKIIPKIKKSLHRSAIRVRPAVNSPSFYYSEVILDPNNDTFLDPMGWSKGQAFLNDFNLGRYWPTKGPQVTLYIPAPVIDKGGKNTLILLELERAGETVRLLDKPILDGPV</sequence>
<feature type="active site" description="Proton donor" evidence="6">
    <location>
        <position position="175"/>
    </location>
</feature>
<feature type="domain" description="Beta-galactosidase 1-like first all-beta" evidence="10">
    <location>
        <begin position="403"/>
        <end position="512"/>
    </location>
</feature>
<dbReference type="PANTHER" id="PTHR23421">
    <property type="entry name" value="BETA-GALACTOSIDASE RELATED"/>
    <property type="match status" value="1"/>
</dbReference>
<feature type="domain" description="Glycoside hydrolase 35 catalytic" evidence="9">
    <location>
        <begin position="27"/>
        <end position="346"/>
    </location>
</feature>
<dbReference type="InterPro" id="IPR031330">
    <property type="entry name" value="Gly_Hdrlase_35_cat"/>
</dbReference>
<evidence type="ECO:0000256" key="8">
    <source>
        <dbReference type="RuleBase" id="RU003679"/>
    </source>
</evidence>
<dbReference type="GO" id="GO:0005975">
    <property type="term" value="P:carbohydrate metabolic process"/>
    <property type="evidence" value="ECO:0007669"/>
    <property type="project" value="InterPro"/>
</dbReference>
<dbReference type="OrthoDB" id="1657402at2759"/>
<protein>
    <recommendedName>
        <fullName evidence="7">Beta-galactosidase</fullName>
        <ecNumber evidence="7">3.2.1.23</ecNumber>
    </recommendedName>
</protein>
<dbReference type="InterPro" id="IPR001944">
    <property type="entry name" value="Glycoside_Hdrlase_35"/>
</dbReference>
<dbReference type="PIRSF" id="PIRSF006336">
    <property type="entry name" value="B-gal"/>
    <property type="match status" value="1"/>
</dbReference>
<dbReference type="PRINTS" id="PR00742">
    <property type="entry name" value="GLHYDRLASE35"/>
</dbReference>
<dbReference type="STRING" id="307972.A0A2G8L1E6"/>
<evidence type="ECO:0000256" key="1">
    <source>
        <dbReference type="ARBA" id="ARBA00009809"/>
    </source>
</evidence>
<name>A0A2G8L1E6_STIJA</name>
<keyword evidence="13" id="KW-1185">Reference proteome</keyword>
<comment type="catalytic activity">
    <reaction evidence="7">
        <text>Hydrolysis of terminal non-reducing beta-D-galactose residues in beta-D-galactosides.</text>
        <dbReference type="EC" id="3.2.1.23"/>
    </reaction>
</comment>
<evidence type="ECO:0000256" key="3">
    <source>
        <dbReference type="ARBA" id="ARBA00022801"/>
    </source>
</evidence>
<evidence type="ECO:0000256" key="7">
    <source>
        <dbReference type="RuleBase" id="RU000675"/>
    </source>
</evidence>
<gene>
    <name evidence="12" type="ORF">BSL78_09016</name>
</gene>
<organism evidence="12 13">
    <name type="scientific">Stichopus japonicus</name>
    <name type="common">Sea cucumber</name>
    <dbReference type="NCBI Taxonomy" id="307972"/>
    <lineage>
        <taxon>Eukaryota</taxon>
        <taxon>Metazoa</taxon>
        <taxon>Echinodermata</taxon>
        <taxon>Eleutherozoa</taxon>
        <taxon>Echinozoa</taxon>
        <taxon>Holothuroidea</taxon>
        <taxon>Aspidochirotacea</taxon>
        <taxon>Aspidochirotida</taxon>
        <taxon>Stichopodidae</taxon>
        <taxon>Apostichopus</taxon>
    </lineage>
</organism>
<comment type="similarity">
    <text evidence="1 8">Belongs to the glycosyl hydrolase 35 family.</text>
</comment>
<evidence type="ECO:0000256" key="2">
    <source>
        <dbReference type="ARBA" id="ARBA00022729"/>
    </source>
</evidence>
<dbReference type="InterPro" id="IPR026283">
    <property type="entry name" value="B-gal_1-like"/>
</dbReference>
<dbReference type="GO" id="GO:0004565">
    <property type="term" value="F:beta-galactosidase activity"/>
    <property type="evidence" value="ECO:0007669"/>
    <property type="project" value="UniProtKB-EC"/>
</dbReference>
<dbReference type="InterPro" id="IPR017853">
    <property type="entry name" value="GH"/>
</dbReference>
<evidence type="ECO:0000256" key="6">
    <source>
        <dbReference type="PIRSR" id="PIRSR006336-1"/>
    </source>
</evidence>
<evidence type="ECO:0000259" key="9">
    <source>
        <dbReference type="Pfam" id="PF01301"/>
    </source>
</evidence>
<dbReference type="FunFam" id="3.20.20.80:FF:000017">
    <property type="entry name" value="Beta-galactosidase"/>
    <property type="match status" value="1"/>
</dbReference>
<dbReference type="InterPro" id="IPR048913">
    <property type="entry name" value="BetaGal_gal-bd"/>
</dbReference>
<keyword evidence="3 7" id="KW-0378">Hydrolase</keyword>
<dbReference type="Pfam" id="PF01301">
    <property type="entry name" value="Glyco_hydro_35"/>
    <property type="match status" value="1"/>
</dbReference>
<dbReference type="InterPro" id="IPR048912">
    <property type="entry name" value="BetaGal1-like_ABD1"/>
</dbReference>
<dbReference type="Proteomes" id="UP000230750">
    <property type="component" value="Unassembled WGS sequence"/>
</dbReference>
<dbReference type="EMBL" id="MRZV01000264">
    <property type="protein sequence ID" value="PIK54088.1"/>
    <property type="molecule type" value="Genomic_DNA"/>
</dbReference>
<evidence type="ECO:0000313" key="13">
    <source>
        <dbReference type="Proteomes" id="UP000230750"/>
    </source>
</evidence>
<dbReference type="InterPro" id="IPR008979">
    <property type="entry name" value="Galactose-bd-like_sf"/>
</dbReference>
<reference evidence="12 13" key="1">
    <citation type="journal article" date="2017" name="PLoS Biol.">
        <title>The sea cucumber genome provides insights into morphological evolution and visceral regeneration.</title>
        <authorList>
            <person name="Zhang X."/>
            <person name="Sun L."/>
            <person name="Yuan J."/>
            <person name="Sun Y."/>
            <person name="Gao Y."/>
            <person name="Zhang L."/>
            <person name="Li S."/>
            <person name="Dai H."/>
            <person name="Hamel J.F."/>
            <person name="Liu C."/>
            <person name="Yu Y."/>
            <person name="Liu S."/>
            <person name="Lin W."/>
            <person name="Guo K."/>
            <person name="Jin S."/>
            <person name="Xu P."/>
            <person name="Storey K.B."/>
            <person name="Huan P."/>
            <person name="Zhang T."/>
            <person name="Zhou Y."/>
            <person name="Zhang J."/>
            <person name="Lin C."/>
            <person name="Li X."/>
            <person name="Xing L."/>
            <person name="Huo D."/>
            <person name="Sun M."/>
            <person name="Wang L."/>
            <person name="Mercier A."/>
            <person name="Li F."/>
            <person name="Yang H."/>
            <person name="Xiang J."/>
        </authorList>
    </citation>
    <scope>NUCLEOTIDE SEQUENCE [LARGE SCALE GENOMIC DNA]</scope>
    <source>
        <strain evidence="12">Shaxun</strain>
        <tissue evidence="12">Muscle</tissue>
    </source>
</reference>
<feature type="domain" description="Beta-galactosidase galactose-binding" evidence="11">
    <location>
        <begin position="539"/>
        <end position="598"/>
    </location>
</feature>
<dbReference type="SUPFAM" id="SSF51445">
    <property type="entry name" value="(Trans)glycosidases"/>
    <property type="match status" value="1"/>
</dbReference>
<dbReference type="AlphaFoldDB" id="A0A2G8L1E6"/>
<dbReference type="PROSITE" id="PS01182">
    <property type="entry name" value="GLYCOSYL_HYDROL_F35"/>
    <property type="match status" value="1"/>
</dbReference>
<dbReference type="Pfam" id="PF21317">
    <property type="entry name" value="BetaGal_ABD_1"/>
    <property type="match status" value="1"/>
</dbReference>
<accession>A0A2G8L1E6</accession>
<keyword evidence="2" id="KW-0732">Signal</keyword>
<dbReference type="InterPro" id="IPR019801">
    <property type="entry name" value="Glyco_hydro_35_CS"/>
</dbReference>
<keyword evidence="5 7" id="KW-0326">Glycosidase</keyword>
<dbReference type="Gene3D" id="3.20.20.80">
    <property type="entry name" value="Glycosidases"/>
    <property type="match status" value="1"/>
</dbReference>
<proteinExistence type="inferred from homology"/>